<keyword evidence="1" id="KW-0812">Transmembrane</keyword>
<keyword evidence="3" id="KW-1185">Reference proteome</keyword>
<keyword evidence="1" id="KW-0472">Membrane</keyword>
<keyword evidence="1" id="KW-1133">Transmembrane helix</keyword>
<proteinExistence type="predicted"/>
<dbReference type="AlphaFoldDB" id="A0A7K1KU77"/>
<evidence type="ECO:0000313" key="3">
    <source>
        <dbReference type="Proteomes" id="UP000432015"/>
    </source>
</evidence>
<reference evidence="2 3" key="1">
    <citation type="submission" date="2019-11" db="EMBL/GenBank/DDBJ databases">
        <authorList>
            <person name="Cao P."/>
        </authorList>
    </citation>
    <scope>NUCLEOTIDE SEQUENCE [LARGE SCALE GENOMIC DNA]</scope>
    <source>
        <strain evidence="2 3">NEAU-AAG5</strain>
    </source>
</reference>
<dbReference type="Proteomes" id="UP000432015">
    <property type="component" value="Unassembled WGS sequence"/>
</dbReference>
<organism evidence="2 3">
    <name type="scientific">Actinomadura litoris</name>
    <dbReference type="NCBI Taxonomy" id="2678616"/>
    <lineage>
        <taxon>Bacteria</taxon>
        <taxon>Bacillati</taxon>
        <taxon>Actinomycetota</taxon>
        <taxon>Actinomycetes</taxon>
        <taxon>Streptosporangiales</taxon>
        <taxon>Thermomonosporaceae</taxon>
        <taxon>Actinomadura</taxon>
    </lineage>
</organism>
<comment type="caution">
    <text evidence="2">The sequence shown here is derived from an EMBL/GenBank/DDBJ whole genome shotgun (WGS) entry which is preliminary data.</text>
</comment>
<dbReference type="EMBL" id="WOFH01000001">
    <property type="protein sequence ID" value="MUN35557.1"/>
    <property type="molecule type" value="Genomic_DNA"/>
</dbReference>
<feature type="transmembrane region" description="Helical" evidence="1">
    <location>
        <begin position="60"/>
        <end position="79"/>
    </location>
</feature>
<gene>
    <name evidence="2" type="ORF">GNZ18_02940</name>
</gene>
<protein>
    <submittedName>
        <fullName evidence="2">Uncharacterized protein</fullName>
    </submittedName>
</protein>
<sequence length="146" mass="15145">MGSKAKLRGHLSADLQHGETIEVITVAQLKQGMKQHLGKNLAAGVAAGLVTTAVTGGGSLFVYASIPAVWVVVTSQRVLMYAKTGSASKPGEMVFAAPRQALGAEAKSGLLTQVVIADRDDGRSLVRLNLGLRRKAANRIVLSIGG</sequence>
<dbReference type="RefSeq" id="WP_156214482.1">
    <property type="nucleotide sequence ID" value="NZ_WOFH01000001.1"/>
</dbReference>
<accession>A0A7K1KU77</accession>
<name>A0A7K1KU77_9ACTN</name>
<evidence type="ECO:0000313" key="2">
    <source>
        <dbReference type="EMBL" id="MUN35557.1"/>
    </source>
</evidence>
<evidence type="ECO:0000256" key="1">
    <source>
        <dbReference type="SAM" id="Phobius"/>
    </source>
</evidence>